<evidence type="ECO:0000313" key="2">
    <source>
        <dbReference type="Proteomes" id="UP001589683"/>
    </source>
</evidence>
<dbReference type="Proteomes" id="UP001589683">
    <property type="component" value="Unassembled WGS sequence"/>
</dbReference>
<dbReference type="RefSeq" id="WP_213887581.1">
    <property type="nucleotide sequence ID" value="NZ_JAGFNU010000001.1"/>
</dbReference>
<reference evidence="1 2" key="1">
    <citation type="submission" date="2024-09" db="EMBL/GenBank/DDBJ databases">
        <authorList>
            <person name="Sun Q."/>
            <person name="Mori K."/>
        </authorList>
    </citation>
    <scope>NUCLEOTIDE SEQUENCE [LARGE SCALE GENOMIC DNA]</scope>
    <source>
        <strain evidence="1 2">CECT 8726</strain>
    </source>
</reference>
<evidence type="ECO:0000313" key="1">
    <source>
        <dbReference type="EMBL" id="MFB9230523.1"/>
    </source>
</evidence>
<accession>A0ABV5JCR0</accession>
<sequence length="74" mass="8126">MINDGPKTVLFVVSAPERAEDMIDAEAASVELSVEGVCDAEYAKVVLKDAFGEIWMRDDVYVLSGDNFEALLQE</sequence>
<proteinExistence type="predicted"/>
<comment type="caution">
    <text evidence="1">The sequence shown here is derived from an EMBL/GenBank/DDBJ whole genome shotgun (WGS) entry which is preliminary data.</text>
</comment>
<dbReference type="EMBL" id="JBHMEA010000007">
    <property type="protein sequence ID" value="MFB9230523.1"/>
    <property type="molecule type" value="Genomic_DNA"/>
</dbReference>
<protein>
    <submittedName>
        <fullName evidence="1">Uncharacterized protein</fullName>
    </submittedName>
</protein>
<name>A0ABV5JCR0_9RHOB</name>
<gene>
    <name evidence="1" type="ORF">ACFFUT_01825</name>
</gene>
<organism evidence="1 2">
    <name type="scientific">Pseudohalocynthiibacter aestuariivivens</name>
    <dbReference type="NCBI Taxonomy" id="1591409"/>
    <lineage>
        <taxon>Bacteria</taxon>
        <taxon>Pseudomonadati</taxon>
        <taxon>Pseudomonadota</taxon>
        <taxon>Alphaproteobacteria</taxon>
        <taxon>Rhodobacterales</taxon>
        <taxon>Paracoccaceae</taxon>
        <taxon>Pseudohalocynthiibacter</taxon>
    </lineage>
</organism>
<keyword evidence="2" id="KW-1185">Reference proteome</keyword>